<comment type="similarity">
    <text evidence="3">Belongs to the class-III pyridoxal-phosphate-dependent aminotransferase family.</text>
</comment>
<organism evidence="4 5">
    <name type="scientific">Exophiala bonariae</name>
    <dbReference type="NCBI Taxonomy" id="1690606"/>
    <lineage>
        <taxon>Eukaryota</taxon>
        <taxon>Fungi</taxon>
        <taxon>Dikarya</taxon>
        <taxon>Ascomycota</taxon>
        <taxon>Pezizomycotina</taxon>
        <taxon>Eurotiomycetes</taxon>
        <taxon>Chaetothyriomycetidae</taxon>
        <taxon>Chaetothyriales</taxon>
        <taxon>Herpotrichiellaceae</taxon>
        <taxon>Exophiala</taxon>
    </lineage>
</organism>
<name>A0AAV9N920_9EURO</name>
<protein>
    <recommendedName>
        <fullName evidence="6">Glutamate-1-semialdehyde 2,1-aminomutase</fullName>
    </recommendedName>
</protein>
<dbReference type="EMBL" id="JAVRRD010000018">
    <property type="protein sequence ID" value="KAK5049829.1"/>
    <property type="molecule type" value="Genomic_DNA"/>
</dbReference>
<evidence type="ECO:0000313" key="4">
    <source>
        <dbReference type="EMBL" id="KAK5049829.1"/>
    </source>
</evidence>
<evidence type="ECO:0000313" key="5">
    <source>
        <dbReference type="Proteomes" id="UP001358417"/>
    </source>
</evidence>
<dbReference type="RefSeq" id="XP_064704639.1">
    <property type="nucleotide sequence ID" value="XM_064847527.1"/>
</dbReference>
<dbReference type="PANTHER" id="PTHR43713:SF3">
    <property type="entry name" value="GLUTAMATE-1-SEMIALDEHYDE 2,1-AMINOMUTASE 1, CHLOROPLASTIC-RELATED"/>
    <property type="match status" value="1"/>
</dbReference>
<keyword evidence="5" id="KW-1185">Reference proteome</keyword>
<dbReference type="InterPro" id="IPR005814">
    <property type="entry name" value="Aminotrans_3"/>
</dbReference>
<gene>
    <name evidence="4" type="ORF">LTR84_003947</name>
</gene>
<dbReference type="InterPro" id="IPR015424">
    <property type="entry name" value="PyrdxlP-dep_Trfase"/>
</dbReference>
<evidence type="ECO:0000256" key="2">
    <source>
        <dbReference type="ARBA" id="ARBA00022898"/>
    </source>
</evidence>
<keyword evidence="2 3" id="KW-0663">Pyridoxal phosphate</keyword>
<dbReference type="InterPro" id="IPR015422">
    <property type="entry name" value="PyrdxlP-dep_Trfase_small"/>
</dbReference>
<dbReference type="PANTHER" id="PTHR43713">
    <property type="entry name" value="GLUTAMATE-1-SEMIALDEHYDE 2,1-AMINOMUTASE"/>
    <property type="match status" value="1"/>
</dbReference>
<evidence type="ECO:0008006" key="6">
    <source>
        <dbReference type="Google" id="ProtNLM"/>
    </source>
</evidence>
<dbReference type="SUPFAM" id="SSF53383">
    <property type="entry name" value="PLP-dependent transferases"/>
    <property type="match status" value="1"/>
</dbReference>
<dbReference type="Proteomes" id="UP001358417">
    <property type="component" value="Unassembled WGS sequence"/>
</dbReference>
<dbReference type="InterPro" id="IPR015421">
    <property type="entry name" value="PyrdxlP-dep_Trfase_major"/>
</dbReference>
<dbReference type="GeneID" id="89972127"/>
<comment type="cofactor">
    <cofactor evidence="1">
        <name>pyridoxal 5'-phosphate</name>
        <dbReference type="ChEBI" id="CHEBI:597326"/>
    </cofactor>
</comment>
<dbReference type="AlphaFoldDB" id="A0AAV9N920"/>
<proteinExistence type="inferred from homology"/>
<sequence length="498" mass="53957">MASLTYAQAALKAAQDAYTKQNPLSLQAHQAAHNSLPGGNTRTVLHADPFPITWDSGKDATLTSIDGHTYADLLGEFSAGIFGHSDQRIAQAVQDAMKSGWNFGGNSRLEKALAHKVVDRFRPSGIELVRFTNSGTEANTTCLGAAVAITQRRKILVFSGGYHGSTLVFPMALMQGLLKTPSMNLPHEFVFGAYNNIPETKAVIAALPQDSLAAILIEPIQGSGGCRPATQEFMQYLRQVTDETGALLVIDEVMASRLCFSGYSAAIGIRGDFVTLGKYIAGGMTSGAFGGRKDLMELFDPTKNQLFHPGTYNNNVLSMNAGLIGLDIYNAEEVDRLNRLGEDVKAKIQQVLIDEKIYPEQLPSASTNLIEIDSFKDKAEVIDISTGQSLRKLPPMFITGKGSMLNIRFSGPEAATWQALFWHHLLTRDIFIAVRGYTPLNLKVTATDAENYVSAIREFVQQHKAQLLAQEPVALQDIASVLQPKPAVAISMQVAATA</sequence>
<evidence type="ECO:0000256" key="1">
    <source>
        <dbReference type="ARBA" id="ARBA00001933"/>
    </source>
</evidence>
<comment type="caution">
    <text evidence="4">The sequence shown here is derived from an EMBL/GenBank/DDBJ whole genome shotgun (WGS) entry which is preliminary data.</text>
</comment>
<evidence type="ECO:0000256" key="3">
    <source>
        <dbReference type="RuleBase" id="RU003560"/>
    </source>
</evidence>
<reference evidence="4 5" key="1">
    <citation type="submission" date="2023-08" db="EMBL/GenBank/DDBJ databases">
        <title>Black Yeasts Isolated from many extreme environments.</title>
        <authorList>
            <person name="Coleine C."/>
            <person name="Stajich J.E."/>
            <person name="Selbmann L."/>
        </authorList>
    </citation>
    <scope>NUCLEOTIDE SEQUENCE [LARGE SCALE GENOMIC DNA]</scope>
    <source>
        <strain evidence="4 5">CCFEE 5792</strain>
    </source>
</reference>
<dbReference type="Pfam" id="PF00202">
    <property type="entry name" value="Aminotran_3"/>
    <property type="match status" value="1"/>
</dbReference>
<dbReference type="Gene3D" id="3.40.640.10">
    <property type="entry name" value="Type I PLP-dependent aspartate aminotransferase-like (Major domain)"/>
    <property type="match status" value="1"/>
</dbReference>
<accession>A0AAV9N920</accession>
<dbReference type="Gene3D" id="3.90.1150.10">
    <property type="entry name" value="Aspartate Aminotransferase, domain 1"/>
    <property type="match status" value="1"/>
</dbReference>
<dbReference type="GO" id="GO:0008483">
    <property type="term" value="F:transaminase activity"/>
    <property type="evidence" value="ECO:0007669"/>
    <property type="project" value="InterPro"/>
</dbReference>
<dbReference type="GO" id="GO:0030170">
    <property type="term" value="F:pyridoxal phosphate binding"/>
    <property type="evidence" value="ECO:0007669"/>
    <property type="project" value="InterPro"/>
</dbReference>